<dbReference type="SUPFAM" id="SSF53474">
    <property type="entry name" value="alpha/beta-Hydrolases"/>
    <property type="match status" value="1"/>
</dbReference>
<dbReference type="Gene3D" id="3.40.50.1820">
    <property type="entry name" value="alpha/beta hydrolase"/>
    <property type="match status" value="1"/>
</dbReference>
<dbReference type="AlphaFoldDB" id="A0AAD9FRD0"/>
<dbReference type="EMBL" id="JAODAN010000004">
    <property type="protein sequence ID" value="KAK1924825.1"/>
    <property type="molecule type" value="Genomic_DNA"/>
</dbReference>
<dbReference type="InterPro" id="IPR029058">
    <property type="entry name" value="AB_hydrolase_fold"/>
</dbReference>
<evidence type="ECO:0000313" key="2">
    <source>
        <dbReference type="Proteomes" id="UP001182556"/>
    </source>
</evidence>
<organism evidence="1 2">
    <name type="scientific">Papiliotrema laurentii</name>
    <name type="common">Cryptococcus laurentii</name>
    <dbReference type="NCBI Taxonomy" id="5418"/>
    <lineage>
        <taxon>Eukaryota</taxon>
        <taxon>Fungi</taxon>
        <taxon>Dikarya</taxon>
        <taxon>Basidiomycota</taxon>
        <taxon>Agaricomycotina</taxon>
        <taxon>Tremellomycetes</taxon>
        <taxon>Tremellales</taxon>
        <taxon>Rhynchogastremaceae</taxon>
        <taxon>Papiliotrema</taxon>
    </lineage>
</organism>
<gene>
    <name evidence="1" type="ORF">DB88DRAFT_509895</name>
</gene>
<evidence type="ECO:0000313" key="1">
    <source>
        <dbReference type="EMBL" id="KAK1924825.1"/>
    </source>
</evidence>
<protein>
    <submittedName>
        <fullName evidence="1">Uncharacterized protein</fullName>
    </submittedName>
</protein>
<proteinExistence type="predicted"/>
<reference evidence="1" key="1">
    <citation type="submission" date="2023-02" db="EMBL/GenBank/DDBJ databases">
        <title>Identification and recombinant expression of a fungal hydrolase from Papiliotrema laurentii that hydrolyzes apple cutin and clears colloidal polyester polyurethane.</title>
        <authorList>
            <consortium name="DOE Joint Genome Institute"/>
            <person name="Roman V.A."/>
            <person name="Bojanowski C."/>
            <person name="Crable B.R."/>
            <person name="Wagner D.N."/>
            <person name="Hung C.S."/>
            <person name="Nadeau L.J."/>
            <person name="Schratz L."/>
            <person name="Haridas S."/>
            <person name="Pangilinan J."/>
            <person name="Lipzen A."/>
            <person name="Na H."/>
            <person name="Yan M."/>
            <person name="Ng V."/>
            <person name="Grigoriev I.V."/>
            <person name="Spatafora J.W."/>
            <person name="Barlow D."/>
            <person name="Biffinger J."/>
            <person name="Kelley-Loughnane N."/>
            <person name="Varaljay V.A."/>
            <person name="Crookes-Goodson W.J."/>
        </authorList>
    </citation>
    <scope>NUCLEOTIDE SEQUENCE</scope>
    <source>
        <strain evidence="1">5307AH</strain>
    </source>
</reference>
<accession>A0AAD9FRD0</accession>
<comment type="caution">
    <text evidence="1">The sequence shown here is derived from an EMBL/GenBank/DDBJ whole genome shotgun (WGS) entry which is preliminary data.</text>
</comment>
<keyword evidence="2" id="KW-1185">Reference proteome</keyword>
<name>A0AAD9FRD0_PAPLA</name>
<dbReference type="Proteomes" id="UP001182556">
    <property type="component" value="Unassembled WGS sequence"/>
</dbReference>
<sequence>MSIAWEILEPYLVRLGAYSVPDPTYGRYTLPPHPPHLALISHPDVKSRYRRVFLRPYDTFESPQDAYESTEIIHSEDVSLKADEIASGVARGGRWITYSIWEMAQPSGKGLSDYGLRYAPHVLHHLKAGFRVIIPDLPSYGRSTGVNSFLPSLALLPAALHTVLTDVVRLDLAERRNQRKVFLSGA</sequence>